<evidence type="ECO:0000313" key="2">
    <source>
        <dbReference type="EMBL" id="MCO1657353.1"/>
    </source>
</evidence>
<dbReference type="InterPro" id="IPR052906">
    <property type="entry name" value="Type_IV_Methyl-Rstrct_Enzyme"/>
</dbReference>
<dbReference type="GO" id="GO:0004519">
    <property type="term" value="F:endonuclease activity"/>
    <property type="evidence" value="ECO:0007669"/>
    <property type="project" value="UniProtKB-KW"/>
</dbReference>
<keyword evidence="2" id="KW-0378">Hydrolase</keyword>
<comment type="caution">
    <text evidence="2">The sequence shown here is derived from an EMBL/GenBank/DDBJ whole genome shotgun (WGS) entry which is preliminary data.</text>
</comment>
<dbReference type="SUPFAM" id="SSF52980">
    <property type="entry name" value="Restriction endonuclease-like"/>
    <property type="match status" value="1"/>
</dbReference>
<keyword evidence="2" id="KW-0255">Endonuclease</keyword>
<accession>A0ABT1A2Y8</accession>
<dbReference type="RefSeq" id="WP_252440970.1">
    <property type="nucleotide sequence ID" value="NZ_JAGSOV010000041.1"/>
</dbReference>
<keyword evidence="3" id="KW-1185">Reference proteome</keyword>
<reference evidence="2" key="1">
    <citation type="submission" date="2021-04" db="EMBL/GenBank/DDBJ databases">
        <title>Pseudonocardia sp. nov., isolated from sandy soil of mangrove forest.</title>
        <authorList>
            <person name="Zan Z."/>
            <person name="Huang R."/>
            <person name="Liu W."/>
        </authorList>
    </citation>
    <scope>NUCLEOTIDE SEQUENCE</scope>
    <source>
        <strain evidence="2">S2-4</strain>
    </source>
</reference>
<dbReference type="PANTHER" id="PTHR30015">
    <property type="entry name" value="MRR RESTRICTION SYSTEM PROTEIN"/>
    <property type="match status" value="1"/>
</dbReference>
<proteinExistence type="predicted"/>
<evidence type="ECO:0000259" key="1">
    <source>
        <dbReference type="Pfam" id="PF04471"/>
    </source>
</evidence>
<dbReference type="Gene3D" id="3.40.1350.10">
    <property type="match status" value="1"/>
</dbReference>
<feature type="domain" description="Restriction endonuclease type IV Mrr" evidence="1">
    <location>
        <begin position="214"/>
        <end position="325"/>
    </location>
</feature>
<dbReference type="InterPro" id="IPR011856">
    <property type="entry name" value="tRNA_endonuc-like_dom_sf"/>
</dbReference>
<keyword evidence="2" id="KW-0540">Nuclease</keyword>
<sequence>MSPDDVGPNWQDVDMPDAFELPSHARAIELADSGVQLRVGSYWDGRLDDWIQAVRQAQDQEHEVGPDEALHYWSFPTQTLATEYLALAPERDEDEVMAVLRSFLFRPATFEHDADILYYMLHNKEKFRILSSLEYGKRLLRTIANVEHAQPGVRWVIDLLPDSPFTARDVIRAYLKAHIIGLAGGRRDGLHDAIALIEARWIRGAPEVEREHLLNLSPRDFERLIARLYREMGYSVQLTPPQKDGGRDVLALRLESGRRHTIFIECKLYTEPVGVRRVRELAGVVSTDRASSGVLVTSSRFTKPALLMAANNPRLELVDGEKLLLLLNEYLGPNWWVRLGTLLWSIGD</sequence>
<dbReference type="PANTHER" id="PTHR30015:SF7">
    <property type="entry name" value="TYPE IV METHYL-DIRECTED RESTRICTION ENZYME ECOKMRR"/>
    <property type="match status" value="1"/>
</dbReference>
<evidence type="ECO:0000313" key="3">
    <source>
        <dbReference type="Proteomes" id="UP001165283"/>
    </source>
</evidence>
<dbReference type="InterPro" id="IPR007560">
    <property type="entry name" value="Restrct_endonuc_IV_Mrr"/>
</dbReference>
<gene>
    <name evidence="2" type="ORF">KDL28_20045</name>
</gene>
<organism evidence="2 3">
    <name type="scientific">Pseudonocardia humida</name>
    <dbReference type="NCBI Taxonomy" id="2800819"/>
    <lineage>
        <taxon>Bacteria</taxon>
        <taxon>Bacillati</taxon>
        <taxon>Actinomycetota</taxon>
        <taxon>Actinomycetes</taxon>
        <taxon>Pseudonocardiales</taxon>
        <taxon>Pseudonocardiaceae</taxon>
        <taxon>Pseudonocardia</taxon>
    </lineage>
</organism>
<name>A0ABT1A2Y8_9PSEU</name>
<dbReference type="Proteomes" id="UP001165283">
    <property type="component" value="Unassembled WGS sequence"/>
</dbReference>
<dbReference type="EMBL" id="JAGSOV010000041">
    <property type="protein sequence ID" value="MCO1657353.1"/>
    <property type="molecule type" value="Genomic_DNA"/>
</dbReference>
<dbReference type="Pfam" id="PF04471">
    <property type="entry name" value="Mrr_cat"/>
    <property type="match status" value="1"/>
</dbReference>
<dbReference type="InterPro" id="IPR011335">
    <property type="entry name" value="Restrct_endonuc-II-like"/>
</dbReference>
<protein>
    <submittedName>
        <fullName evidence="2">Restriction endonuclease</fullName>
    </submittedName>
</protein>